<dbReference type="SUPFAM" id="SSF51735">
    <property type="entry name" value="NAD(P)-binding Rossmann-fold domains"/>
    <property type="match status" value="1"/>
</dbReference>
<keyword evidence="4" id="KW-1185">Reference proteome</keyword>
<dbReference type="PROSITE" id="PS51318">
    <property type="entry name" value="TAT"/>
    <property type="match status" value="1"/>
</dbReference>
<proteinExistence type="predicted"/>
<comment type="caution">
    <text evidence="3">The sequence shown here is derived from an EMBL/GenBank/DDBJ whole genome shotgun (WGS) entry which is preliminary data.</text>
</comment>
<dbReference type="Pfam" id="PF01408">
    <property type="entry name" value="GFO_IDH_MocA"/>
    <property type="match status" value="1"/>
</dbReference>
<dbReference type="PANTHER" id="PTHR43818">
    <property type="entry name" value="BCDNA.GH03377"/>
    <property type="match status" value="1"/>
</dbReference>
<gene>
    <name evidence="3" type="ORF">ACFPFU_04780</name>
</gene>
<dbReference type="RefSeq" id="WP_377062044.1">
    <property type="nucleotide sequence ID" value="NZ_JBHSJJ010000002.1"/>
</dbReference>
<dbReference type="EMBL" id="JBHSJJ010000002">
    <property type="protein sequence ID" value="MFC4870991.1"/>
    <property type="molecule type" value="Genomic_DNA"/>
</dbReference>
<dbReference type="Pfam" id="PF19051">
    <property type="entry name" value="GFO_IDH_MocA_C2"/>
    <property type="match status" value="2"/>
</dbReference>
<evidence type="ECO:0000313" key="3">
    <source>
        <dbReference type="EMBL" id="MFC4870991.1"/>
    </source>
</evidence>
<feature type="domain" description="Gfo/Idh/MocA-like oxidoreductase bacterial type C-terminal" evidence="2">
    <location>
        <begin position="366"/>
        <end position="440"/>
    </location>
</feature>
<dbReference type="InterPro" id="IPR036291">
    <property type="entry name" value="NAD(P)-bd_dom_sf"/>
</dbReference>
<dbReference type="SUPFAM" id="SSF55347">
    <property type="entry name" value="Glyceraldehyde-3-phosphate dehydrogenase-like, C-terminal domain"/>
    <property type="match status" value="1"/>
</dbReference>
<sequence>MDSKTDRRKFLHHSLLMTAGIGLVPGAFATTKKVSANDRINVGLIGCRNMGFHGLRTALNTGEVNCLGICDVDQKVLAQRQSEIKEEFGQNPKTYGDFRKLLEDKEIDAVFVGTPDHWHCLPTIYACEAGKDVYVEKPLANTIHECNLMVAAARKHNRIVQVGQQQRSGKVWKAVMAYIHAGKLGKLRKVNIWANFRYGTGAEKQPDGPVPDGVDFDMWLGPAPKRSFNPTRFHGNWRHFWDYGGGLMTDWGVHLIDMGLWAGDVKEGPKEIMAFGDNLSYPDHSRETFDTMSVTYPMGDFVMNWEHTAGIQVGPYDMPYGVEFVGDNAVIVADRGDWSVKPEKAEDGAQVTLEAKQDFMEDGPGDLEAHVRNFIEAVRSRKQPNCPVETGRNVALYAHMGNIAVRSGAGRLLWDEGNLRFTNHEEANRFILPEYRDPWRLPVY</sequence>
<organism evidence="3 4">
    <name type="scientific">Negadavirga shengliensis</name>
    <dbReference type="NCBI Taxonomy" id="1389218"/>
    <lineage>
        <taxon>Bacteria</taxon>
        <taxon>Pseudomonadati</taxon>
        <taxon>Bacteroidota</taxon>
        <taxon>Cytophagia</taxon>
        <taxon>Cytophagales</taxon>
        <taxon>Cyclobacteriaceae</taxon>
        <taxon>Negadavirga</taxon>
    </lineage>
</organism>
<accession>A0ABV9SX55</accession>
<dbReference type="InterPro" id="IPR043906">
    <property type="entry name" value="Gfo/Idh/MocA_OxRdtase_bact_C"/>
</dbReference>
<dbReference type="InterPro" id="IPR000683">
    <property type="entry name" value="Gfo/Idh/MocA-like_OxRdtase_N"/>
</dbReference>
<name>A0ABV9SX55_9BACT</name>
<dbReference type="PANTHER" id="PTHR43818:SF5">
    <property type="entry name" value="OXIDOREDUCTASE FAMILY PROTEIN"/>
    <property type="match status" value="1"/>
</dbReference>
<dbReference type="Proteomes" id="UP001595818">
    <property type="component" value="Unassembled WGS sequence"/>
</dbReference>
<protein>
    <submittedName>
        <fullName evidence="3">Gfo/Idh/MocA family protein</fullName>
    </submittedName>
</protein>
<dbReference type="Gene3D" id="3.40.50.720">
    <property type="entry name" value="NAD(P)-binding Rossmann-like Domain"/>
    <property type="match status" value="1"/>
</dbReference>
<evidence type="ECO:0000313" key="4">
    <source>
        <dbReference type="Proteomes" id="UP001595818"/>
    </source>
</evidence>
<evidence type="ECO:0000259" key="2">
    <source>
        <dbReference type="Pfam" id="PF19051"/>
    </source>
</evidence>
<reference evidence="4" key="1">
    <citation type="journal article" date="2019" name="Int. J. Syst. Evol. Microbiol.">
        <title>The Global Catalogue of Microorganisms (GCM) 10K type strain sequencing project: providing services to taxonomists for standard genome sequencing and annotation.</title>
        <authorList>
            <consortium name="The Broad Institute Genomics Platform"/>
            <consortium name="The Broad Institute Genome Sequencing Center for Infectious Disease"/>
            <person name="Wu L."/>
            <person name="Ma J."/>
        </authorList>
    </citation>
    <scope>NUCLEOTIDE SEQUENCE [LARGE SCALE GENOMIC DNA]</scope>
    <source>
        <strain evidence="4">CGMCC 4.7466</strain>
    </source>
</reference>
<feature type="domain" description="Gfo/Idh/MocA-like oxidoreductase bacterial type C-terminal" evidence="2">
    <location>
        <begin position="198"/>
        <end position="257"/>
    </location>
</feature>
<dbReference type="InterPro" id="IPR050463">
    <property type="entry name" value="Gfo/Idh/MocA_oxidrdct_glycsds"/>
</dbReference>
<dbReference type="InterPro" id="IPR006311">
    <property type="entry name" value="TAT_signal"/>
</dbReference>
<evidence type="ECO:0000259" key="1">
    <source>
        <dbReference type="Pfam" id="PF01408"/>
    </source>
</evidence>
<feature type="domain" description="Gfo/Idh/MocA-like oxidoreductase N-terminal" evidence="1">
    <location>
        <begin position="40"/>
        <end position="163"/>
    </location>
</feature>
<dbReference type="Gene3D" id="3.30.360.10">
    <property type="entry name" value="Dihydrodipicolinate Reductase, domain 2"/>
    <property type="match status" value="1"/>
</dbReference>